<accession>A0ABR0LR13</accession>
<gene>
    <name evidence="6" type="ORF">LTR16_002231</name>
</gene>
<evidence type="ECO:0000259" key="5">
    <source>
        <dbReference type="PROSITE" id="PS51987"/>
    </source>
</evidence>
<dbReference type="InterPro" id="IPR006680">
    <property type="entry name" value="Amidohydro-rel"/>
</dbReference>
<dbReference type="InterPro" id="IPR008147">
    <property type="entry name" value="Gln_synt_N"/>
</dbReference>
<name>A0ABR0LR13_9PEZI</name>
<dbReference type="EMBL" id="JAVRRA010016575">
    <property type="protein sequence ID" value="KAK5201565.1"/>
    <property type="molecule type" value="Genomic_DNA"/>
</dbReference>
<dbReference type="SUPFAM" id="SSF51556">
    <property type="entry name" value="Metallo-dependent hydrolases"/>
    <property type="match status" value="1"/>
</dbReference>
<feature type="non-terminal residue" evidence="6">
    <location>
        <position position="804"/>
    </location>
</feature>
<dbReference type="PANTHER" id="PTHR43383:SF2">
    <property type="entry name" value="AMIDOHYDROLASE 2 FAMILY PROTEIN"/>
    <property type="match status" value="1"/>
</dbReference>
<keyword evidence="7" id="KW-1185">Reference proteome</keyword>
<dbReference type="PANTHER" id="PTHR43383">
    <property type="entry name" value="NODULIN 6"/>
    <property type="match status" value="1"/>
</dbReference>
<dbReference type="PROSITE" id="PS51986">
    <property type="entry name" value="GS_BETA_GRASP"/>
    <property type="match status" value="1"/>
</dbReference>
<dbReference type="Pfam" id="PF00120">
    <property type="entry name" value="Gln-synt_C"/>
    <property type="match status" value="1"/>
</dbReference>
<evidence type="ECO:0000313" key="6">
    <source>
        <dbReference type="EMBL" id="KAK5201565.1"/>
    </source>
</evidence>
<dbReference type="InterPro" id="IPR032466">
    <property type="entry name" value="Metal_Hydrolase"/>
</dbReference>
<evidence type="ECO:0000256" key="1">
    <source>
        <dbReference type="ARBA" id="ARBA00021364"/>
    </source>
</evidence>
<sequence length="804" mass="89791">MVNVKTVDGGARFLSSESCAALIAIGMTGAIYPMFTIVHPPQPCQHLTQSINSRTMQHSPLLDDLRTVIRTCPVIDNHAHNLLRPTELGTYAFETITTEAHGEALKDTFKSLSHIRAARQLRELYGCDAAASWDEVVAKRAQVLKDDSNGLIKRCLEGTHCILMDDGLDADTVHEYDWHDQFTTSKTKRIVRIESVAQDLMEVLTSGEQLSWHEDNDESRNDDINWIWIQFTEAFQADIEASILDPEVVGFKSVVCYRTGLDIRPTNVETRESINASFRDWVASCRKGECRLEHKGFNDALVELSLKCLSDSGKPKPVQFHTGLGDADINLLLSNPAHLQPLIERYPTVPFVLLHSSYPYTREAGYLATVFKNVYLDIGEVFPMLSRDGQLSIVRQSLELVPTSKLLWSTDGHWFPETYWLANKQFREVLEEVLVDYVHKEDLSVSQAIDFVRDIMFNNSNDLYALGETLQIDTAPTSSKAMSRGSADGRQQLENFLQREPAVEFVCIQWLDYMATTRTRILPIAEFSRLVAKDAGIGISRGSTGTLQNDAVTPACTPVGQIYVRPDLSTLRRTHAQHPLPSATVHAFFHDEHGQMLPECPRGVLQRLLQRTKDEHDITFLIGFEIEVTFLRRVPGPSATFEPWTTNQAWSTLTDEQYVTSLPVLAEMVKALLGIGIAVQQFHTESGQGQYEFVLPPLPALEAIDTLLQARQVVQQLAASHALRATLHPTPLRGIGTAAHAHVSLHPAEREGAFFVAGVLAHLDALCALTLPEAASYGRVRDDAWSGGTWVAWGSQNRETPLRR</sequence>
<comment type="caution">
    <text evidence="6">The sequence shown here is derived from an EMBL/GenBank/DDBJ whole genome shotgun (WGS) entry which is preliminary data.</text>
</comment>
<dbReference type="Proteomes" id="UP001357485">
    <property type="component" value="Unassembled WGS sequence"/>
</dbReference>
<dbReference type="PROSITE" id="PS51987">
    <property type="entry name" value="GS_CATALYTIC"/>
    <property type="match status" value="1"/>
</dbReference>
<feature type="domain" description="GS catalytic" evidence="5">
    <location>
        <begin position="601"/>
        <end position="804"/>
    </location>
</feature>
<dbReference type="SMART" id="SM01230">
    <property type="entry name" value="Gln-synt_C"/>
    <property type="match status" value="1"/>
</dbReference>
<evidence type="ECO:0000259" key="4">
    <source>
        <dbReference type="PROSITE" id="PS51986"/>
    </source>
</evidence>
<dbReference type="Gene3D" id="3.20.20.140">
    <property type="entry name" value="Metal-dependent hydrolases"/>
    <property type="match status" value="1"/>
</dbReference>
<feature type="domain" description="GS beta-grasp" evidence="4">
    <location>
        <begin position="501"/>
        <end position="594"/>
    </location>
</feature>
<proteinExistence type="inferred from homology"/>
<comment type="similarity">
    <text evidence="2 3">Belongs to the glutamine synthetase family.</text>
</comment>
<dbReference type="InterPro" id="IPR014746">
    <property type="entry name" value="Gln_synth/guanido_kin_cat_dom"/>
</dbReference>
<dbReference type="InterPro" id="IPR008146">
    <property type="entry name" value="Gln_synth_cat_dom"/>
</dbReference>
<protein>
    <recommendedName>
        <fullName evidence="1">Glutamine synthetase</fullName>
    </recommendedName>
</protein>
<dbReference type="InterPro" id="IPR036651">
    <property type="entry name" value="Gln_synt_N_sf"/>
</dbReference>
<dbReference type="Gene3D" id="3.10.20.70">
    <property type="entry name" value="Glutamine synthetase, N-terminal domain"/>
    <property type="match status" value="1"/>
</dbReference>
<evidence type="ECO:0000256" key="3">
    <source>
        <dbReference type="RuleBase" id="RU000384"/>
    </source>
</evidence>
<dbReference type="SUPFAM" id="SSF55931">
    <property type="entry name" value="Glutamine synthetase/guanido kinase"/>
    <property type="match status" value="1"/>
</dbReference>
<dbReference type="Gene3D" id="3.30.590.10">
    <property type="entry name" value="Glutamine synthetase/guanido kinase, catalytic domain"/>
    <property type="match status" value="1"/>
</dbReference>
<dbReference type="Pfam" id="PF04909">
    <property type="entry name" value="Amidohydro_2"/>
    <property type="match status" value="1"/>
</dbReference>
<evidence type="ECO:0000313" key="7">
    <source>
        <dbReference type="Proteomes" id="UP001357485"/>
    </source>
</evidence>
<evidence type="ECO:0000256" key="2">
    <source>
        <dbReference type="PROSITE-ProRule" id="PRU01330"/>
    </source>
</evidence>
<reference evidence="6 7" key="1">
    <citation type="submission" date="2023-08" db="EMBL/GenBank/DDBJ databases">
        <title>Black Yeasts Isolated from many extreme environments.</title>
        <authorList>
            <person name="Coleine C."/>
            <person name="Stajich J.E."/>
            <person name="Selbmann L."/>
        </authorList>
    </citation>
    <scope>NUCLEOTIDE SEQUENCE [LARGE SCALE GENOMIC DNA]</scope>
    <source>
        <strain evidence="6 7">CCFEE 536</strain>
    </source>
</reference>
<organism evidence="6 7">
    <name type="scientific">Cryomyces antarcticus</name>
    <dbReference type="NCBI Taxonomy" id="329879"/>
    <lineage>
        <taxon>Eukaryota</taxon>
        <taxon>Fungi</taxon>
        <taxon>Dikarya</taxon>
        <taxon>Ascomycota</taxon>
        <taxon>Pezizomycotina</taxon>
        <taxon>Dothideomycetes</taxon>
        <taxon>Dothideomycetes incertae sedis</taxon>
        <taxon>Cryomyces</taxon>
    </lineage>
</organism>